<evidence type="ECO:0000313" key="2">
    <source>
        <dbReference type="Proteomes" id="UP000015453"/>
    </source>
</evidence>
<dbReference type="AlphaFoldDB" id="S8CXP4"/>
<sequence>MENPRRNGAVFVDDDLPEPYSGGGFLRRFCCCFDGGAAEAHQLLQEGRAPPPMIESWIVEKAKSLREYSEVVAGPKFKNLMRRMGRILKPRKQRSPEAQFQYSPGSYALNFSGEGDDWEEEGGALMHNFSYRFAGAPAPADHQRT</sequence>
<gene>
    <name evidence="1" type="ORF">M569_03007</name>
</gene>
<accession>S8CXP4</accession>
<dbReference type="OrthoDB" id="1934748at2759"/>
<protein>
    <submittedName>
        <fullName evidence="1">Uncharacterized protein</fullName>
    </submittedName>
</protein>
<organism evidence="1 2">
    <name type="scientific">Genlisea aurea</name>
    <dbReference type="NCBI Taxonomy" id="192259"/>
    <lineage>
        <taxon>Eukaryota</taxon>
        <taxon>Viridiplantae</taxon>
        <taxon>Streptophyta</taxon>
        <taxon>Embryophyta</taxon>
        <taxon>Tracheophyta</taxon>
        <taxon>Spermatophyta</taxon>
        <taxon>Magnoliopsida</taxon>
        <taxon>eudicotyledons</taxon>
        <taxon>Gunneridae</taxon>
        <taxon>Pentapetalae</taxon>
        <taxon>asterids</taxon>
        <taxon>lamiids</taxon>
        <taxon>Lamiales</taxon>
        <taxon>Lentibulariaceae</taxon>
        <taxon>Genlisea</taxon>
    </lineage>
</organism>
<dbReference type="PANTHER" id="PTHR47076">
    <property type="entry name" value="NHL DOMAIN PROTEIN"/>
    <property type="match status" value="1"/>
</dbReference>
<name>S8CXP4_9LAMI</name>
<keyword evidence="2" id="KW-1185">Reference proteome</keyword>
<comment type="caution">
    <text evidence="1">The sequence shown here is derived from an EMBL/GenBank/DDBJ whole genome shotgun (WGS) entry which is preliminary data.</text>
</comment>
<dbReference type="PANTHER" id="PTHR47076:SF1">
    <property type="entry name" value="NHL DOMAIN PROTEIN"/>
    <property type="match status" value="1"/>
</dbReference>
<reference evidence="1 2" key="1">
    <citation type="journal article" date="2013" name="BMC Genomics">
        <title>The miniature genome of a carnivorous plant Genlisea aurea contains a low number of genes and short non-coding sequences.</title>
        <authorList>
            <person name="Leushkin E.V."/>
            <person name="Sutormin R.A."/>
            <person name="Nabieva E.R."/>
            <person name="Penin A.A."/>
            <person name="Kondrashov A.S."/>
            <person name="Logacheva M.D."/>
        </authorList>
    </citation>
    <scope>NUCLEOTIDE SEQUENCE [LARGE SCALE GENOMIC DNA]</scope>
</reference>
<proteinExistence type="predicted"/>
<dbReference type="Proteomes" id="UP000015453">
    <property type="component" value="Unassembled WGS sequence"/>
</dbReference>
<evidence type="ECO:0000313" key="1">
    <source>
        <dbReference type="EMBL" id="EPS71755.1"/>
    </source>
</evidence>
<dbReference type="EMBL" id="AUSU01001121">
    <property type="protein sequence ID" value="EPS71755.1"/>
    <property type="molecule type" value="Genomic_DNA"/>
</dbReference>